<dbReference type="AlphaFoldDB" id="A0A7X1B586"/>
<protein>
    <submittedName>
        <fullName evidence="5">Response regulator</fullName>
    </submittedName>
</protein>
<dbReference type="CDD" id="cd17546">
    <property type="entry name" value="REC_hyHK_CKI1_RcsC-like"/>
    <property type="match status" value="1"/>
</dbReference>
<dbReference type="InterPro" id="IPR001789">
    <property type="entry name" value="Sig_transdc_resp-reg_receiver"/>
</dbReference>
<name>A0A7X1B586_9BACT</name>
<dbReference type="RefSeq" id="WP_185659769.1">
    <property type="nucleotide sequence ID" value="NZ_CAWPOO010000007.1"/>
</dbReference>
<organism evidence="5 6">
    <name type="scientific">Pelagicoccus albus</name>
    <dbReference type="NCBI Taxonomy" id="415222"/>
    <lineage>
        <taxon>Bacteria</taxon>
        <taxon>Pseudomonadati</taxon>
        <taxon>Verrucomicrobiota</taxon>
        <taxon>Opitutia</taxon>
        <taxon>Puniceicoccales</taxon>
        <taxon>Pelagicoccaceae</taxon>
        <taxon>Pelagicoccus</taxon>
    </lineage>
</organism>
<feature type="region of interest" description="Disordered" evidence="3">
    <location>
        <begin position="1"/>
        <end position="48"/>
    </location>
</feature>
<dbReference type="EMBL" id="JACHVC010000007">
    <property type="protein sequence ID" value="MBC2605881.1"/>
    <property type="molecule type" value="Genomic_DNA"/>
</dbReference>
<sequence length="200" mass="22729">MRKCANKGQLELWKSPASPNNPEKRSSCATSTHQPAQKAPRFPAASEEFSLNFEDTRQSPPKRTEQSFAQKRPLRILVADDNDINRKVIRIILSKLGYECHEAENGREALEAYRSGDFNYVFMDIDMPEMDGLESTLAIRSCEADSRKPSEIIAVTANVSQETRLKCRRAGMNGYLEKPITAEIIKEQLLRSWPRVRSRG</sequence>
<proteinExistence type="predicted"/>
<evidence type="ECO:0000313" key="6">
    <source>
        <dbReference type="Proteomes" id="UP000526501"/>
    </source>
</evidence>
<dbReference type="Gene3D" id="3.40.50.2300">
    <property type="match status" value="1"/>
</dbReference>
<evidence type="ECO:0000259" key="4">
    <source>
        <dbReference type="PROSITE" id="PS50110"/>
    </source>
</evidence>
<evidence type="ECO:0000256" key="1">
    <source>
        <dbReference type="ARBA" id="ARBA00022553"/>
    </source>
</evidence>
<dbReference type="PANTHER" id="PTHR45339:SF6">
    <property type="entry name" value="SENSORY HISTIDINE PROTEIN KINASE"/>
    <property type="match status" value="1"/>
</dbReference>
<dbReference type="PANTHER" id="PTHR45339">
    <property type="entry name" value="HYBRID SIGNAL TRANSDUCTION HISTIDINE KINASE J"/>
    <property type="match status" value="1"/>
</dbReference>
<dbReference type="GO" id="GO:0000160">
    <property type="term" value="P:phosphorelay signal transduction system"/>
    <property type="evidence" value="ECO:0007669"/>
    <property type="project" value="InterPro"/>
</dbReference>
<dbReference type="Proteomes" id="UP000526501">
    <property type="component" value="Unassembled WGS sequence"/>
</dbReference>
<dbReference type="InterPro" id="IPR011006">
    <property type="entry name" value="CheY-like_superfamily"/>
</dbReference>
<accession>A0A7X1B586</accession>
<comment type="caution">
    <text evidence="5">The sequence shown here is derived from an EMBL/GenBank/DDBJ whole genome shotgun (WGS) entry which is preliminary data.</text>
</comment>
<evidence type="ECO:0000256" key="3">
    <source>
        <dbReference type="SAM" id="MobiDB-lite"/>
    </source>
</evidence>
<keyword evidence="6" id="KW-1185">Reference proteome</keyword>
<dbReference type="SUPFAM" id="SSF52172">
    <property type="entry name" value="CheY-like"/>
    <property type="match status" value="1"/>
</dbReference>
<evidence type="ECO:0000313" key="5">
    <source>
        <dbReference type="EMBL" id="MBC2605881.1"/>
    </source>
</evidence>
<dbReference type="PROSITE" id="PS50110">
    <property type="entry name" value="RESPONSE_REGULATORY"/>
    <property type="match status" value="1"/>
</dbReference>
<reference evidence="5 6" key="1">
    <citation type="submission" date="2020-07" db="EMBL/GenBank/DDBJ databases">
        <authorList>
            <person name="Feng X."/>
        </authorList>
    </citation>
    <scope>NUCLEOTIDE SEQUENCE [LARGE SCALE GENOMIC DNA]</scope>
    <source>
        <strain evidence="5 6">JCM23202</strain>
    </source>
</reference>
<feature type="compositionally biased region" description="Polar residues" evidence="3">
    <location>
        <begin position="17"/>
        <end position="35"/>
    </location>
</feature>
<feature type="modified residue" description="4-aspartylphosphate" evidence="2">
    <location>
        <position position="124"/>
    </location>
</feature>
<dbReference type="SMART" id="SM00448">
    <property type="entry name" value="REC"/>
    <property type="match status" value="1"/>
</dbReference>
<gene>
    <name evidence="5" type="ORF">H5P27_07475</name>
</gene>
<dbReference type="Pfam" id="PF00072">
    <property type="entry name" value="Response_reg"/>
    <property type="match status" value="1"/>
</dbReference>
<evidence type="ECO:0000256" key="2">
    <source>
        <dbReference type="PROSITE-ProRule" id="PRU00169"/>
    </source>
</evidence>
<feature type="domain" description="Response regulatory" evidence="4">
    <location>
        <begin position="75"/>
        <end position="193"/>
    </location>
</feature>
<keyword evidence="1 2" id="KW-0597">Phosphoprotein</keyword>